<evidence type="ECO:0000313" key="2">
    <source>
        <dbReference type="Proteomes" id="UP000032408"/>
    </source>
</evidence>
<keyword evidence="2" id="KW-1185">Reference proteome</keyword>
<proteinExistence type="predicted"/>
<evidence type="ECO:0000313" key="1">
    <source>
        <dbReference type="EMBL" id="AJW70190.1"/>
    </source>
</evidence>
<accession>A0A0D5C1I2</accession>
<gene>
    <name evidence="1" type="ORF">NADRNF5_0494</name>
</gene>
<sequence>MSLVDSLDRTNLDKEERDVSQFLLKFIILRSNSETILL</sequence>
<dbReference type="Proteomes" id="UP000032408">
    <property type="component" value="Chromosome"/>
</dbReference>
<organism evidence="1 2">
    <name type="scientific">Nitrosopumilus adriaticus</name>
    <dbReference type="NCBI Taxonomy" id="1580092"/>
    <lineage>
        <taxon>Archaea</taxon>
        <taxon>Nitrososphaerota</taxon>
        <taxon>Nitrososphaeria</taxon>
        <taxon>Nitrosopumilales</taxon>
        <taxon>Nitrosopumilaceae</taxon>
        <taxon>Nitrosopumilus</taxon>
    </lineage>
</organism>
<dbReference type="AlphaFoldDB" id="A0A0D5C1I2"/>
<reference evidence="1 2" key="2">
    <citation type="journal article" date="2016" name="ISME J.">
        <title>Physiological and genomic characterization of two novel marine thaumarchaeal strains indicates niche differentiation.</title>
        <authorList>
            <person name="Bayer B."/>
            <person name="Vojvoda J."/>
            <person name="Offre P."/>
            <person name="Alves R.J."/>
            <person name="Elisabeth N.H."/>
            <person name="Garcia J.A."/>
            <person name="Volland J.M."/>
            <person name="Srivastava A."/>
            <person name="Schleper C."/>
            <person name="Herndl G.J."/>
        </authorList>
    </citation>
    <scope>NUCLEOTIDE SEQUENCE [LARGE SCALE GENOMIC DNA]</scope>
    <source>
        <strain evidence="1 2">NF5</strain>
    </source>
</reference>
<name>A0A0D5C1I2_9ARCH</name>
<dbReference type="EMBL" id="CP011070">
    <property type="protein sequence ID" value="AJW70190.1"/>
    <property type="molecule type" value="Genomic_DNA"/>
</dbReference>
<dbReference type="STRING" id="1580092.NADRNF5_0494"/>
<dbReference type="HOGENOM" id="CLU_3322774_0_0_2"/>
<dbReference type="KEGG" id="nin:NADRNF5_0494"/>
<protein>
    <submittedName>
        <fullName evidence="1">Uncharacterized protein</fullName>
    </submittedName>
</protein>
<reference evidence="2" key="1">
    <citation type="submission" date="2015-03" db="EMBL/GenBank/DDBJ databases">
        <title>Characterization of two novel Thaumarchaeota isolated from the Northern Adriatic Sea.</title>
        <authorList>
            <person name="Bayer B."/>
            <person name="Vojvoda J."/>
            <person name="Offre P."/>
            <person name="Srivastava A."/>
            <person name="Elisabeth N."/>
            <person name="Garcia J.A.L."/>
            <person name="Schleper C."/>
            <person name="Herndl G.J."/>
        </authorList>
    </citation>
    <scope>NUCLEOTIDE SEQUENCE [LARGE SCALE GENOMIC DNA]</scope>
    <source>
        <strain evidence="2">NF5</strain>
    </source>
</reference>